<dbReference type="OrthoDB" id="9804264at2"/>
<evidence type="ECO:0000256" key="2">
    <source>
        <dbReference type="PIRSR" id="PIRSR000390-1"/>
    </source>
</evidence>
<organism evidence="5 6">
    <name type="scientific">Methylomonas methanica</name>
    <dbReference type="NCBI Taxonomy" id="421"/>
    <lineage>
        <taxon>Bacteria</taxon>
        <taxon>Pseudomonadati</taxon>
        <taxon>Pseudomonadota</taxon>
        <taxon>Gammaproteobacteria</taxon>
        <taxon>Methylococcales</taxon>
        <taxon>Methylococcaceae</taxon>
        <taxon>Methylomonas</taxon>
    </lineage>
</organism>
<dbReference type="Pfam" id="PF01041">
    <property type="entry name" value="DegT_DnrJ_EryC1"/>
    <property type="match status" value="1"/>
</dbReference>
<protein>
    <submittedName>
        <fullName evidence="5">Aminotransferase DegT</fullName>
    </submittedName>
</protein>
<dbReference type="Proteomes" id="UP000078090">
    <property type="component" value="Unassembled WGS sequence"/>
</dbReference>
<dbReference type="PIRSF" id="PIRSF000390">
    <property type="entry name" value="PLP_StrS"/>
    <property type="match status" value="1"/>
</dbReference>
<dbReference type="GO" id="GO:0000271">
    <property type="term" value="P:polysaccharide biosynthetic process"/>
    <property type="evidence" value="ECO:0007669"/>
    <property type="project" value="TreeGrafter"/>
</dbReference>
<dbReference type="GO" id="GO:0008483">
    <property type="term" value="F:transaminase activity"/>
    <property type="evidence" value="ECO:0007669"/>
    <property type="project" value="UniProtKB-KW"/>
</dbReference>
<accession>A0A177MLC1</accession>
<dbReference type="SUPFAM" id="SSF53383">
    <property type="entry name" value="PLP-dependent transferases"/>
    <property type="match status" value="1"/>
</dbReference>
<sequence>MFDSFIRLVREIYQTNDFIPLHEPRFAGNEKQYLLDVIDSTFVSSVGPYVSQFETKIAEYTGAKHAIAAVNGTSALHVALLLAGVKPGEEVLTQAVTFVATCNAIHYCGAEPVFVDVDTATLGLSAQALADFLAEFAELREDGVWNKLSGKRIAACLPMHTFGHPCDMATLLQVCNQYQIPVVEDAAEALGSCIVGSNSFDPSAASANEFAPTPAKHCGTFGKLGVLSFNGNKIITTGGGGMILTDDDELARQAKHLTTTAKLPHAWKFTHDQIGYNYRMPNLNAALGLAQLEQMPLFIQRKRELAERYITWSRRAGVEIVQEPNGAQSNYWLNALLLNDAGEREQFLTDSNAQGVMTRPLWELMSSLPMYSQCQHDGLPESQRLAQRLVNIPSSVVL</sequence>
<dbReference type="EMBL" id="LUUG01000057">
    <property type="protein sequence ID" value="OAI06607.1"/>
    <property type="molecule type" value="Genomic_DNA"/>
</dbReference>
<keyword evidence="5" id="KW-0808">Transferase</keyword>
<evidence type="ECO:0000313" key="6">
    <source>
        <dbReference type="Proteomes" id="UP000078090"/>
    </source>
</evidence>
<dbReference type="Gene3D" id="3.40.640.10">
    <property type="entry name" value="Type I PLP-dependent aspartate aminotransferase-like (Major domain)"/>
    <property type="match status" value="1"/>
</dbReference>
<comment type="caution">
    <text evidence="5">The sequence shown here is derived from an EMBL/GenBank/DDBJ whole genome shotgun (WGS) entry which is preliminary data.</text>
</comment>
<dbReference type="Gene3D" id="3.90.1150.10">
    <property type="entry name" value="Aspartate Aminotransferase, domain 1"/>
    <property type="match status" value="1"/>
</dbReference>
<evidence type="ECO:0000256" key="3">
    <source>
        <dbReference type="PIRSR" id="PIRSR000390-2"/>
    </source>
</evidence>
<reference evidence="5 6" key="1">
    <citation type="submission" date="2016-03" db="EMBL/GenBank/DDBJ databases">
        <authorList>
            <person name="Ploux O."/>
        </authorList>
    </citation>
    <scope>NUCLEOTIDE SEQUENCE [LARGE SCALE GENOMIC DNA]</scope>
    <source>
        <strain evidence="5 6">R-45363</strain>
    </source>
</reference>
<proteinExistence type="inferred from homology"/>
<dbReference type="InterPro" id="IPR000653">
    <property type="entry name" value="DegT/StrS_aminotransferase"/>
</dbReference>
<dbReference type="NCBIfam" id="TIGR04181">
    <property type="entry name" value="NHT_00031"/>
    <property type="match status" value="1"/>
</dbReference>
<dbReference type="InterPro" id="IPR026385">
    <property type="entry name" value="LegC-like"/>
</dbReference>
<dbReference type="PANTHER" id="PTHR30244">
    <property type="entry name" value="TRANSAMINASE"/>
    <property type="match status" value="1"/>
</dbReference>
<keyword evidence="1 3" id="KW-0663">Pyridoxal phosphate</keyword>
<feature type="modified residue" description="N6-(pyridoxal phosphate)lysine" evidence="3">
    <location>
        <position position="233"/>
    </location>
</feature>
<dbReference type="AlphaFoldDB" id="A0A177MLC1"/>
<keyword evidence="5" id="KW-0032">Aminotransferase</keyword>
<comment type="similarity">
    <text evidence="4">Belongs to the DegT/DnrJ/EryC1 family.</text>
</comment>
<evidence type="ECO:0000313" key="5">
    <source>
        <dbReference type="EMBL" id="OAI06607.1"/>
    </source>
</evidence>
<dbReference type="CDD" id="cd00616">
    <property type="entry name" value="AHBA_syn"/>
    <property type="match status" value="1"/>
</dbReference>
<dbReference type="InterPro" id="IPR015421">
    <property type="entry name" value="PyrdxlP-dep_Trfase_major"/>
</dbReference>
<feature type="active site" description="Proton acceptor" evidence="2">
    <location>
        <position position="233"/>
    </location>
</feature>
<dbReference type="RefSeq" id="WP_064007971.1">
    <property type="nucleotide sequence ID" value="NZ_LUUG01000057.1"/>
</dbReference>
<gene>
    <name evidence="5" type="ORF">A1332_11325</name>
</gene>
<evidence type="ECO:0000256" key="1">
    <source>
        <dbReference type="ARBA" id="ARBA00022898"/>
    </source>
</evidence>
<dbReference type="InterPro" id="IPR015422">
    <property type="entry name" value="PyrdxlP-dep_Trfase_small"/>
</dbReference>
<name>A0A177MLC1_METMH</name>
<dbReference type="PANTHER" id="PTHR30244:SF30">
    <property type="entry name" value="BLR5990 PROTEIN"/>
    <property type="match status" value="1"/>
</dbReference>
<evidence type="ECO:0000256" key="4">
    <source>
        <dbReference type="RuleBase" id="RU004508"/>
    </source>
</evidence>
<dbReference type="GO" id="GO:0030170">
    <property type="term" value="F:pyridoxal phosphate binding"/>
    <property type="evidence" value="ECO:0007669"/>
    <property type="project" value="TreeGrafter"/>
</dbReference>
<dbReference type="InterPro" id="IPR015424">
    <property type="entry name" value="PyrdxlP-dep_Trfase"/>
</dbReference>